<evidence type="ECO:0000256" key="7">
    <source>
        <dbReference type="ARBA" id="ARBA00022989"/>
    </source>
</evidence>
<evidence type="ECO:0000256" key="4">
    <source>
        <dbReference type="ARBA" id="ARBA00022448"/>
    </source>
</evidence>
<keyword evidence="9 15" id="KW-0472">Membrane</keyword>
<dbReference type="Pfam" id="PF01094">
    <property type="entry name" value="ANF_receptor"/>
    <property type="match status" value="1"/>
</dbReference>
<evidence type="ECO:0000256" key="12">
    <source>
        <dbReference type="ARBA" id="ARBA00023286"/>
    </source>
</evidence>
<dbReference type="SUPFAM" id="SSF53850">
    <property type="entry name" value="Periplasmic binding protein-like II"/>
    <property type="match status" value="1"/>
</dbReference>
<comment type="similarity">
    <text evidence="2 15">Belongs to the glutamate-gated ion channel (TC 1.A.10.1) family.</text>
</comment>
<keyword evidence="8 15" id="KW-0406">Ion transport</keyword>
<protein>
    <recommendedName>
        <fullName evidence="15">Glutamate receptor</fullName>
    </recommendedName>
</protein>
<comment type="subunit">
    <text evidence="3">May form heteromers.</text>
</comment>
<evidence type="ECO:0000256" key="3">
    <source>
        <dbReference type="ARBA" id="ARBA00011095"/>
    </source>
</evidence>
<name>A0A0J8BH45_BETVV</name>
<evidence type="ECO:0000256" key="1">
    <source>
        <dbReference type="ARBA" id="ARBA00004141"/>
    </source>
</evidence>
<dbReference type="CDD" id="cd19990">
    <property type="entry name" value="PBP1_GABAb_receptor_plant"/>
    <property type="match status" value="1"/>
</dbReference>
<dbReference type="GO" id="GO:0015276">
    <property type="term" value="F:ligand-gated monoatomic ion channel activity"/>
    <property type="evidence" value="ECO:0007669"/>
    <property type="project" value="InterPro"/>
</dbReference>
<evidence type="ECO:0000256" key="13">
    <source>
        <dbReference type="ARBA" id="ARBA00023303"/>
    </source>
</evidence>
<keyword evidence="5 18" id="KW-0812">Transmembrane</keyword>
<reference evidence="20 21" key="1">
    <citation type="journal article" date="2014" name="Nature">
        <title>The genome of the recently domesticated crop plant sugar beet (Beta vulgaris).</title>
        <authorList>
            <person name="Dohm J.C."/>
            <person name="Minoche A.E."/>
            <person name="Holtgrawe D."/>
            <person name="Capella-Gutierrez S."/>
            <person name="Zakrzewski F."/>
            <person name="Tafer H."/>
            <person name="Rupp O."/>
            <person name="Sorensen T.R."/>
            <person name="Stracke R."/>
            <person name="Reinhardt R."/>
            <person name="Goesmann A."/>
            <person name="Kraft T."/>
            <person name="Schulz B."/>
            <person name="Stadler P.F."/>
            <person name="Schmidt T."/>
            <person name="Gabaldon T."/>
            <person name="Lehrach H."/>
            <person name="Weisshaar B."/>
            <person name="Himmelbauer H."/>
        </authorList>
    </citation>
    <scope>NUCLEOTIDE SEQUENCE [LARGE SCALE GENOMIC DNA]</scope>
    <source>
        <tissue evidence="20">Taproot</tissue>
    </source>
</reference>
<dbReference type="PANTHER" id="PTHR34836:SF1">
    <property type="entry name" value="OS09G0428600 PROTEIN"/>
    <property type="match status" value="1"/>
</dbReference>
<dbReference type="InterPro" id="IPR001828">
    <property type="entry name" value="ANF_lig-bd_rcpt"/>
</dbReference>
<dbReference type="Proteomes" id="UP000035740">
    <property type="component" value="Unassembled WGS sequence"/>
</dbReference>
<evidence type="ECO:0000256" key="8">
    <source>
        <dbReference type="ARBA" id="ARBA00023065"/>
    </source>
</evidence>
<dbReference type="InterPro" id="IPR001320">
    <property type="entry name" value="Iontro_rcpt_C"/>
</dbReference>
<evidence type="ECO:0000256" key="11">
    <source>
        <dbReference type="ARBA" id="ARBA00023180"/>
    </source>
</evidence>
<dbReference type="InterPro" id="IPR028082">
    <property type="entry name" value="Peripla_BP_I"/>
</dbReference>
<feature type="transmembrane region" description="Helical" evidence="18">
    <location>
        <begin position="663"/>
        <end position="684"/>
    </location>
</feature>
<keyword evidence="16" id="KW-1015">Disulfide bond</keyword>
<evidence type="ECO:0000256" key="16">
    <source>
        <dbReference type="PIRSR" id="PIRSR037090-50"/>
    </source>
</evidence>
<keyword evidence="12 15" id="KW-1071">Ligand-gated ion channel</keyword>
<feature type="region of interest" description="Disordered" evidence="17">
    <location>
        <begin position="898"/>
        <end position="962"/>
    </location>
</feature>
<evidence type="ECO:0000256" key="6">
    <source>
        <dbReference type="ARBA" id="ARBA00022729"/>
    </source>
</evidence>
<keyword evidence="6" id="KW-0732">Signal</keyword>
<dbReference type="FunFam" id="3.40.190.10:FF:000195">
    <property type="entry name" value="Glutamate receptor 2.7"/>
    <property type="match status" value="1"/>
</dbReference>
<dbReference type="InterPro" id="IPR015683">
    <property type="entry name" value="Ionotropic_Glu_rcpt"/>
</dbReference>
<dbReference type="SMART" id="SM00079">
    <property type="entry name" value="PBPe"/>
    <property type="match status" value="1"/>
</dbReference>
<dbReference type="FunFam" id="3.40.50.2300:FF:000188">
    <property type="entry name" value="Glutamate receptor"/>
    <property type="match status" value="1"/>
</dbReference>
<gene>
    <name evidence="20" type="ORF">BVRB_2g045110</name>
</gene>
<keyword evidence="13 15" id="KW-0407">Ion channel</keyword>
<dbReference type="Pfam" id="PF10613">
    <property type="entry name" value="Lig_chan-Glu_bd"/>
    <property type="match status" value="1"/>
</dbReference>
<proteinExistence type="inferred from homology"/>
<keyword evidence="10 15" id="KW-0675">Receptor</keyword>
<dbReference type="eggNOG" id="KOG1052">
    <property type="taxonomic scope" value="Eukaryota"/>
</dbReference>
<feature type="domain" description="Ionotropic glutamate receptor C-terminal" evidence="19">
    <location>
        <begin position="472"/>
        <end position="820"/>
    </location>
</feature>
<dbReference type="Gene3D" id="1.10.287.70">
    <property type="match status" value="1"/>
</dbReference>
<feature type="disulfide bond" evidence="16">
    <location>
        <begin position="768"/>
        <end position="823"/>
    </location>
</feature>
<keyword evidence="4 15" id="KW-0813">Transport</keyword>
<dbReference type="GO" id="GO:0016020">
    <property type="term" value="C:membrane"/>
    <property type="evidence" value="ECO:0007669"/>
    <property type="project" value="UniProtKB-SubCell"/>
</dbReference>
<dbReference type="PANTHER" id="PTHR34836">
    <property type="entry name" value="OS06G0188250 PROTEIN"/>
    <property type="match status" value="1"/>
</dbReference>
<dbReference type="PIRSF" id="PIRSF037090">
    <property type="entry name" value="Iontro_Glu-like_rcpt_pln"/>
    <property type="match status" value="1"/>
</dbReference>
<sequence>MTMNKLTQTSSKLLTAFIYVRFLCLNNSFKSLTLVAAQAQAVQVKVGVVLDKESMEGKIGLSSINMAISDFYAAHPQFKTRIFLHVRDVKQHDILMPSAAALDLVKNEQVAAIIGPQTSAEAQFIANLGEKSRVPIISYSLTSHFLSPLQNPYFIRATQDESTQVQPISALMQAFGWREVVPIFVADEYSGGIIPLLAEVLLEVGIRVPYKSVIPSAATDDRIEAELYRLKSMSTRVFLVHMEASIGSRLFLKAKEINMLDEDYVWIVTNTMANVLESLDLPVIQSMQGVLGMKTYVPKTKELENFTDRWQRKFQQENPAVLNARMNVHGLWAYDATIALARAVEEVGVTNFTFQSANNAASLSTDISDIRVSRFGSQLLQAILRLKFVSLSGNFVLVDGQLKSSTFKLINVVGNGGEDIGYWMSSSGFVKEPASANNSVNNTSNIVLKSIRWPGNSKSVPKGWVVSPNGKKLRIGVPIKNGFLQFVKVTQDPNTNITEVTGYCIDIFDAVMSKLPYLVHYEYIPFGEHGGQPSYDTLVNQVYQKKFDAVVGDVTIRANRVLNVDFTFPYTESGVVMIVPTKGNNRIRAWLFIKPLTWNLWVTTFCSFIFIAFVVWVLEHRINEDFRGPPGHQVGTSLYYSFSTMVFSHSFSVFSNLTRFVVIIWVFVVLILIQSYTASLASLLTVEQLQPTIRDVKELIRSGETVGYQQGSFVKQLLIQMGFNGSKLKSYNATHYLDELMTKGTEGGGISAAFDELPYVKVFLAEYCSKYTMVPPTYKADGFGFVFPKGSPLGLDVSHKVLTVTEGEEMITIENKWCKKNNCPDSNASLSSNSLGLESFWGLFTIAVAAAMFALIISLANFFKEHRNIWSNQSSSVWSRIRTLFRIYDQRNLSSHTFRKSEQRDQSSLGTLSNSPCLQSPSSYWNNSERGFSKFEGQSTPSSENIDPNSSGIETPEGTAKC</sequence>
<dbReference type="Pfam" id="PF00060">
    <property type="entry name" value="Lig_chan"/>
    <property type="match status" value="1"/>
</dbReference>
<dbReference type="InterPro" id="IPR019594">
    <property type="entry name" value="Glu/Gly-bd"/>
</dbReference>
<comment type="function">
    <text evidence="15">Glutamate-gated receptor that probably acts as non-selective cation channel.</text>
</comment>
<evidence type="ECO:0000256" key="5">
    <source>
        <dbReference type="ARBA" id="ARBA00022692"/>
    </source>
</evidence>
<feature type="transmembrane region" description="Helical" evidence="18">
    <location>
        <begin position="598"/>
        <end position="618"/>
    </location>
</feature>
<dbReference type="Gene3D" id="3.40.50.2300">
    <property type="match status" value="2"/>
</dbReference>
<evidence type="ECO:0000256" key="2">
    <source>
        <dbReference type="ARBA" id="ARBA00008685"/>
    </source>
</evidence>
<dbReference type="CDD" id="cd13686">
    <property type="entry name" value="GluR_Plant"/>
    <property type="match status" value="1"/>
</dbReference>
<organism evidence="20 21">
    <name type="scientific">Beta vulgaris subsp. vulgaris</name>
    <name type="common">Beet</name>
    <dbReference type="NCBI Taxonomy" id="3555"/>
    <lineage>
        <taxon>Eukaryota</taxon>
        <taxon>Viridiplantae</taxon>
        <taxon>Streptophyta</taxon>
        <taxon>Embryophyta</taxon>
        <taxon>Tracheophyta</taxon>
        <taxon>Spermatophyta</taxon>
        <taxon>Magnoliopsida</taxon>
        <taxon>eudicotyledons</taxon>
        <taxon>Gunneridae</taxon>
        <taxon>Pentapetalae</taxon>
        <taxon>Caryophyllales</taxon>
        <taxon>Chenopodiaceae</taxon>
        <taxon>Betoideae</taxon>
        <taxon>Beta</taxon>
    </lineage>
</organism>
<comment type="function">
    <text evidence="14">Glutamate-gated receptor that probably acts as a non-selective cation channel. May be involved in light-signal transduction and calcium homeostasis via the regulation of calcium influx into cells.</text>
</comment>
<dbReference type="InterPro" id="IPR017103">
    <property type="entry name" value="Iontropic_Glu_rcpt_pln"/>
</dbReference>
<dbReference type="FunFam" id="3.40.190.10:FF:000103">
    <property type="entry name" value="Glutamate receptor"/>
    <property type="match status" value="1"/>
</dbReference>
<keyword evidence="21" id="KW-1185">Reference proteome</keyword>
<evidence type="ECO:0000256" key="17">
    <source>
        <dbReference type="SAM" id="MobiDB-lite"/>
    </source>
</evidence>
<keyword evidence="11" id="KW-0325">Glycoprotein</keyword>
<dbReference type="Gramene" id="KMS99387">
    <property type="protein sequence ID" value="KMS99387"/>
    <property type="gene ID" value="BVRB_2g045110"/>
</dbReference>
<dbReference type="OrthoDB" id="5984008at2759"/>
<keyword evidence="7 18" id="KW-1133">Transmembrane helix</keyword>
<accession>A0A0J8BH45</accession>
<dbReference type="Gene3D" id="3.40.190.10">
    <property type="entry name" value="Periplasmic binding protein-like II"/>
    <property type="match status" value="2"/>
</dbReference>
<feature type="compositionally biased region" description="Polar residues" evidence="17">
    <location>
        <begin position="906"/>
        <end position="953"/>
    </location>
</feature>
<evidence type="ECO:0000256" key="9">
    <source>
        <dbReference type="ARBA" id="ARBA00023136"/>
    </source>
</evidence>
<feature type="transmembrane region" description="Helical" evidence="18">
    <location>
        <begin position="840"/>
        <end position="863"/>
    </location>
</feature>
<dbReference type="InterPro" id="IPR044440">
    <property type="entry name" value="GABAb_receptor_plant_PBP1"/>
</dbReference>
<evidence type="ECO:0000256" key="18">
    <source>
        <dbReference type="SAM" id="Phobius"/>
    </source>
</evidence>
<comment type="subcellular location">
    <subcellularLocation>
        <location evidence="1">Membrane</location>
        <topology evidence="1">Multi-pass membrane protein</topology>
    </subcellularLocation>
</comment>
<evidence type="ECO:0000256" key="15">
    <source>
        <dbReference type="PIRNR" id="PIRNR037090"/>
    </source>
</evidence>
<evidence type="ECO:0000256" key="10">
    <source>
        <dbReference type="ARBA" id="ARBA00023170"/>
    </source>
</evidence>
<dbReference type="EMBL" id="KQ090219">
    <property type="protein sequence ID" value="KMS99387.1"/>
    <property type="molecule type" value="Genomic_DNA"/>
</dbReference>
<dbReference type="AlphaFoldDB" id="A0A0J8BH45"/>
<dbReference type="SUPFAM" id="SSF53822">
    <property type="entry name" value="Periplasmic binding protein-like I"/>
    <property type="match status" value="1"/>
</dbReference>
<evidence type="ECO:0000256" key="14">
    <source>
        <dbReference type="ARBA" id="ARBA00049638"/>
    </source>
</evidence>
<evidence type="ECO:0000259" key="19">
    <source>
        <dbReference type="SMART" id="SM00079"/>
    </source>
</evidence>
<evidence type="ECO:0000313" key="20">
    <source>
        <dbReference type="EMBL" id="KMS99387.1"/>
    </source>
</evidence>
<dbReference type="OMA" id="HVQTKWK"/>
<dbReference type="FunFam" id="1.10.287.70:FF:000037">
    <property type="entry name" value="Glutamate receptor"/>
    <property type="match status" value="1"/>
</dbReference>
<evidence type="ECO:0000313" key="21">
    <source>
        <dbReference type="Proteomes" id="UP000035740"/>
    </source>
</evidence>